<organism evidence="3 4">
    <name type="scientific">Rurimicrobium arvi</name>
    <dbReference type="NCBI Taxonomy" id="2049916"/>
    <lineage>
        <taxon>Bacteria</taxon>
        <taxon>Pseudomonadati</taxon>
        <taxon>Bacteroidota</taxon>
        <taxon>Chitinophagia</taxon>
        <taxon>Chitinophagales</taxon>
        <taxon>Chitinophagaceae</taxon>
        <taxon>Rurimicrobium</taxon>
    </lineage>
</organism>
<feature type="domain" description="Response regulatory" evidence="2">
    <location>
        <begin position="1"/>
        <end position="121"/>
    </location>
</feature>
<dbReference type="SMART" id="SM00448">
    <property type="entry name" value="REC"/>
    <property type="match status" value="1"/>
</dbReference>
<accession>A0ABP8N1W3</accession>
<dbReference type="InterPro" id="IPR011006">
    <property type="entry name" value="CheY-like_superfamily"/>
</dbReference>
<reference evidence="4" key="1">
    <citation type="journal article" date="2019" name="Int. J. Syst. Evol. Microbiol.">
        <title>The Global Catalogue of Microorganisms (GCM) 10K type strain sequencing project: providing services to taxonomists for standard genome sequencing and annotation.</title>
        <authorList>
            <consortium name="The Broad Institute Genomics Platform"/>
            <consortium name="The Broad Institute Genome Sequencing Center for Infectious Disease"/>
            <person name="Wu L."/>
            <person name="Ma J."/>
        </authorList>
    </citation>
    <scope>NUCLEOTIDE SEQUENCE [LARGE SCALE GENOMIC DNA]</scope>
    <source>
        <strain evidence="4">JCM 31921</strain>
    </source>
</reference>
<dbReference type="InterPro" id="IPR052893">
    <property type="entry name" value="TCS_response_regulator"/>
</dbReference>
<gene>
    <name evidence="3" type="ORF">GCM10023092_27330</name>
</gene>
<keyword evidence="1" id="KW-0597">Phosphoprotein</keyword>
<evidence type="ECO:0000259" key="2">
    <source>
        <dbReference type="PROSITE" id="PS50110"/>
    </source>
</evidence>
<dbReference type="Proteomes" id="UP001501410">
    <property type="component" value="Unassembled WGS sequence"/>
</dbReference>
<comment type="caution">
    <text evidence="3">The sequence shown here is derived from an EMBL/GenBank/DDBJ whole genome shotgun (WGS) entry which is preliminary data.</text>
</comment>
<dbReference type="InterPro" id="IPR001789">
    <property type="entry name" value="Sig_transdc_resp-reg_receiver"/>
</dbReference>
<name>A0ABP8N1W3_9BACT</name>
<protein>
    <submittedName>
        <fullName evidence="3">Response regulator</fullName>
    </submittedName>
</protein>
<evidence type="ECO:0000313" key="4">
    <source>
        <dbReference type="Proteomes" id="UP001501410"/>
    </source>
</evidence>
<dbReference type="Pfam" id="PF00072">
    <property type="entry name" value="Response_reg"/>
    <property type="match status" value="1"/>
</dbReference>
<sequence>MIDDDADEQGLFAETVEELGLPEKIQLHFCSNGLESLTLLEHTCPPPFDLILLDMNMPLMNGVEFLKKTYPRLADFTTELMGFSTTNNPDIISEFKAYGASGFVTKPSDLRKYEEVVARFTNRARENYQIRKRIA</sequence>
<keyword evidence="4" id="KW-1185">Reference proteome</keyword>
<feature type="modified residue" description="4-aspartylphosphate" evidence="1">
    <location>
        <position position="54"/>
    </location>
</feature>
<evidence type="ECO:0000313" key="3">
    <source>
        <dbReference type="EMBL" id="GAA4458675.1"/>
    </source>
</evidence>
<dbReference type="SUPFAM" id="SSF52172">
    <property type="entry name" value="CheY-like"/>
    <property type="match status" value="1"/>
</dbReference>
<dbReference type="Gene3D" id="3.40.50.2300">
    <property type="match status" value="1"/>
</dbReference>
<evidence type="ECO:0000256" key="1">
    <source>
        <dbReference type="PROSITE-ProRule" id="PRU00169"/>
    </source>
</evidence>
<dbReference type="PANTHER" id="PTHR44520:SF2">
    <property type="entry name" value="RESPONSE REGULATOR RCP1"/>
    <property type="match status" value="1"/>
</dbReference>
<dbReference type="EMBL" id="BAABEZ010000024">
    <property type="protein sequence ID" value="GAA4458675.1"/>
    <property type="molecule type" value="Genomic_DNA"/>
</dbReference>
<dbReference type="PROSITE" id="PS50110">
    <property type="entry name" value="RESPONSE_REGULATORY"/>
    <property type="match status" value="1"/>
</dbReference>
<proteinExistence type="predicted"/>
<dbReference type="PANTHER" id="PTHR44520">
    <property type="entry name" value="RESPONSE REGULATOR RCP1-RELATED"/>
    <property type="match status" value="1"/>
</dbReference>